<dbReference type="InterPro" id="IPR043128">
    <property type="entry name" value="Rev_trsase/Diguanyl_cyclase"/>
</dbReference>
<dbReference type="Gene3D" id="3.40.50.300">
    <property type="entry name" value="P-loop containing nucleotide triphosphate hydrolases"/>
    <property type="match status" value="1"/>
</dbReference>
<dbReference type="InterPro" id="IPR029016">
    <property type="entry name" value="GAF-like_dom_sf"/>
</dbReference>
<dbReference type="EMBL" id="MFSP01000068">
    <property type="protein sequence ID" value="OGI67098.1"/>
    <property type="molecule type" value="Genomic_DNA"/>
</dbReference>
<dbReference type="InterPro" id="IPR000160">
    <property type="entry name" value="GGDEF_dom"/>
</dbReference>
<dbReference type="GO" id="GO:0005524">
    <property type="term" value="F:ATP binding"/>
    <property type="evidence" value="ECO:0007669"/>
    <property type="project" value="InterPro"/>
</dbReference>
<accession>A0A1F6VBZ7</accession>
<dbReference type="InterPro" id="IPR029787">
    <property type="entry name" value="Nucleotide_cyclase"/>
</dbReference>
<evidence type="ECO:0000256" key="1">
    <source>
        <dbReference type="ARBA" id="ARBA00004167"/>
    </source>
</evidence>
<dbReference type="InterPro" id="IPR000719">
    <property type="entry name" value="Prot_kinase_dom"/>
</dbReference>
<feature type="domain" description="GGDEF" evidence="3">
    <location>
        <begin position="1357"/>
        <end position="1488"/>
    </location>
</feature>
<sequence length="1488" mass="165762">ARSQATEATVTNLLGTLPYIAPEQTGRMNRAVDYRADYYSLGATLYELFTGQVPFPGTDTLELIHAHIARAPTPPHEIAPQVPRAVSNIILKLLAKTSEDRYQSTWSLEADLERCLTQWQAHGAIETFGIDRLQIRDRFQLSQRLYGRDQDLQTMRAAFDSAASGKPQAVFVTGPAGIGKTSLVREIHQAIAAKHGILVSGNFDPSRRDVPYSALLDALRELVRQLLGADENRIAEWRQALQQALGPNARVLVELVPDLELIVGETPAVPVVGTSETETRLVDIMRRFFRAVCRPQHPLVLFIDNLRHADAASAAMLQHLLTDAKLSSFLFVGCVRDNELDAAHPIVHLRTQLAQGRVAQTELKLSPLAPQDIARLVGDMLGLAPNSVDELATAVHTKTGGNPQFVAQFLTSLHTQGILRFDNSERRWCWDIALIRSQPVTDNVVEQMIASLQHLDEALRRRLQLAACIGTRFDVGMLATIATESAPQLFAGLQAAVTAGMIVPEGGQLLRLNADAAVGAARFHFVHDRLQRALYAPLPEAERDKIHHRIGKQLLAKLADNASSEELFEAVNHLNRGRATASQTERAELARLNLRAGTQAKTAAVSDAALAYFMAGVELLGNRGWDEHYELMLVLHGAVAAVAPLCDQYPELERCFAAVRMHGRSALDKIPVYETKLAIDIRRMDTNAATETGLEALRVLGVRMPSKPSKLDLIYYTTRAKLALWGRSPESLLDHPRMTDPARIAESRLLVRLCQLFYRTNRALLILALYRFVYICVKYGNSEAAPTVYSNYAMTLCAGKDVDKGHRFGRLALALLDKYDAKDQRPWVTAMVHGHIEHWKEHARRSLPPLLECHRQAMALGHMPAAGVALVYHGFMSYHVGEPLPLLVTLLQSHIDTLTKTVKDKQNARILSLYRDVANYFMGSADSEGWYTTNDEASEIYVKTEKGQPFTFHFFRGLLAFHFGDYQRAYQYFQRAVRHSHTIIGVMRYGDLYDGLSRIMMHAQFPKEKQKKNRESILRIKARLKIFAKDSPDNYLHRWHLLEAEFARIEGHALTAMERYDQAIDTARLTGHVHEEALANELAGRFYLGAGKTKIAQTYMNEARALYGRWGAIKKVQWLDATYPQFHMAATSRRDGSIDGTSHSRTISADGFDLPALMKALKTIAEQTVHSQILHETIQVVMQFAGAERALLLLRNSTDVLMIEADADTTRAEPELMKSIPIEESDRLCRAVANYARRTKTAVVIHDATEPQSLLPGLANDPYVRDHGTKSILCIPVTTGANRDAELIGLLYVENNSSSHAFTEQRVETLELICLSVAGRLELSRKAVTDSLTGLYNRGYFQSSLTKEFSAARRKERPLSLVLVDIDFFKKINDNFGHQVGDAVLKHVAKILKSGCRDSDVVARYGGEEMVLILPETNLDHALEVAERIRRALAEQSYSDDSVNVPATASFGVATLNAQRDSAEALIKAADEALYRSKKEGRNRVTAA</sequence>
<proteinExistence type="predicted"/>
<evidence type="ECO:0000313" key="5">
    <source>
        <dbReference type="Proteomes" id="UP000179076"/>
    </source>
</evidence>
<dbReference type="PROSITE" id="PS50011">
    <property type="entry name" value="PROTEIN_KINASE_DOM"/>
    <property type="match status" value="1"/>
</dbReference>
<dbReference type="NCBIfam" id="TIGR00254">
    <property type="entry name" value="GGDEF"/>
    <property type="match status" value="1"/>
</dbReference>
<dbReference type="InterPro" id="IPR041664">
    <property type="entry name" value="AAA_16"/>
</dbReference>
<dbReference type="SUPFAM" id="SSF55781">
    <property type="entry name" value="GAF domain-like"/>
    <property type="match status" value="1"/>
</dbReference>
<dbReference type="InterPro" id="IPR053159">
    <property type="entry name" value="Hybrid_Histidine_Kinase"/>
</dbReference>
<dbReference type="InterPro" id="IPR003018">
    <property type="entry name" value="GAF"/>
</dbReference>
<feature type="non-terminal residue" evidence="4">
    <location>
        <position position="1"/>
    </location>
</feature>
<dbReference type="Pfam" id="PF01590">
    <property type="entry name" value="GAF"/>
    <property type="match status" value="1"/>
</dbReference>
<dbReference type="PROSITE" id="PS50887">
    <property type="entry name" value="GGDEF"/>
    <property type="match status" value="1"/>
</dbReference>
<dbReference type="PANTHER" id="PTHR43642">
    <property type="entry name" value="HYBRID SIGNAL TRANSDUCTION HISTIDINE KINASE G"/>
    <property type="match status" value="1"/>
</dbReference>
<dbReference type="SUPFAM" id="SSF56112">
    <property type="entry name" value="Protein kinase-like (PK-like)"/>
    <property type="match status" value="1"/>
</dbReference>
<gene>
    <name evidence="4" type="ORF">A2W18_01885</name>
</gene>
<comment type="subcellular location">
    <subcellularLocation>
        <location evidence="1">Membrane</location>
        <topology evidence="1">Single-pass membrane protein</topology>
    </subcellularLocation>
</comment>
<evidence type="ECO:0000259" key="3">
    <source>
        <dbReference type="PROSITE" id="PS50887"/>
    </source>
</evidence>
<evidence type="ECO:0000313" key="4">
    <source>
        <dbReference type="EMBL" id="OGI67098.1"/>
    </source>
</evidence>
<feature type="domain" description="Protein kinase" evidence="2">
    <location>
        <begin position="1"/>
        <end position="125"/>
    </location>
</feature>
<evidence type="ECO:0000259" key="2">
    <source>
        <dbReference type="PROSITE" id="PS50011"/>
    </source>
</evidence>
<dbReference type="GO" id="GO:0004672">
    <property type="term" value="F:protein kinase activity"/>
    <property type="evidence" value="ECO:0007669"/>
    <property type="project" value="InterPro"/>
</dbReference>
<dbReference type="Gene3D" id="3.30.70.270">
    <property type="match status" value="1"/>
</dbReference>
<dbReference type="Pfam" id="PF00990">
    <property type="entry name" value="GGDEF"/>
    <property type="match status" value="1"/>
</dbReference>
<dbReference type="SMART" id="SM00267">
    <property type="entry name" value="GGDEF"/>
    <property type="match status" value="1"/>
</dbReference>
<dbReference type="InterPro" id="IPR011009">
    <property type="entry name" value="Kinase-like_dom_sf"/>
</dbReference>
<dbReference type="SUPFAM" id="SSF52540">
    <property type="entry name" value="P-loop containing nucleoside triphosphate hydrolases"/>
    <property type="match status" value="1"/>
</dbReference>
<organism evidence="4 5">
    <name type="scientific">Candidatus Muproteobacteria bacterium RBG_16_60_9</name>
    <dbReference type="NCBI Taxonomy" id="1817755"/>
    <lineage>
        <taxon>Bacteria</taxon>
        <taxon>Pseudomonadati</taxon>
        <taxon>Pseudomonadota</taxon>
        <taxon>Candidatus Muproteobacteria</taxon>
    </lineage>
</organism>
<evidence type="ECO:0008006" key="6">
    <source>
        <dbReference type="Google" id="ProtNLM"/>
    </source>
</evidence>
<comment type="caution">
    <text evidence="4">The sequence shown here is derived from an EMBL/GenBank/DDBJ whole genome shotgun (WGS) entry which is preliminary data.</text>
</comment>
<dbReference type="Pfam" id="PF00069">
    <property type="entry name" value="Pkinase"/>
    <property type="match status" value="1"/>
</dbReference>
<protein>
    <recommendedName>
        <fullName evidence="6">Diguanylate cyclase</fullName>
    </recommendedName>
</protein>
<reference evidence="4 5" key="1">
    <citation type="journal article" date="2016" name="Nat. Commun.">
        <title>Thousands of microbial genomes shed light on interconnected biogeochemical processes in an aquifer system.</title>
        <authorList>
            <person name="Anantharaman K."/>
            <person name="Brown C.T."/>
            <person name="Hug L.A."/>
            <person name="Sharon I."/>
            <person name="Castelle C.J."/>
            <person name="Probst A.J."/>
            <person name="Thomas B.C."/>
            <person name="Singh A."/>
            <person name="Wilkins M.J."/>
            <person name="Karaoz U."/>
            <person name="Brodie E.L."/>
            <person name="Williams K.H."/>
            <person name="Hubbard S.S."/>
            <person name="Banfield J.F."/>
        </authorList>
    </citation>
    <scope>NUCLEOTIDE SEQUENCE [LARGE SCALE GENOMIC DNA]</scope>
</reference>
<dbReference type="InterPro" id="IPR027417">
    <property type="entry name" value="P-loop_NTPase"/>
</dbReference>
<dbReference type="CDD" id="cd01949">
    <property type="entry name" value="GGDEF"/>
    <property type="match status" value="1"/>
</dbReference>
<dbReference type="SUPFAM" id="SSF55073">
    <property type="entry name" value="Nucleotide cyclase"/>
    <property type="match status" value="1"/>
</dbReference>
<dbReference type="SUPFAM" id="SSF48452">
    <property type="entry name" value="TPR-like"/>
    <property type="match status" value="1"/>
</dbReference>
<dbReference type="SMART" id="SM00065">
    <property type="entry name" value="GAF"/>
    <property type="match status" value="1"/>
</dbReference>
<name>A0A1F6VBZ7_9PROT</name>
<dbReference type="SMART" id="SM00382">
    <property type="entry name" value="AAA"/>
    <property type="match status" value="1"/>
</dbReference>
<dbReference type="Gene3D" id="3.30.450.40">
    <property type="match status" value="1"/>
</dbReference>
<dbReference type="InterPro" id="IPR011990">
    <property type="entry name" value="TPR-like_helical_dom_sf"/>
</dbReference>
<dbReference type="FunFam" id="3.30.70.270:FF:000001">
    <property type="entry name" value="Diguanylate cyclase domain protein"/>
    <property type="match status" value="1"/>
</dbReference>
<dbReference type="GO" id="GO:0016020">
    <property type="term" value="C:membrane"/>
    <property type="evidence" value="ECO:0007669"/>
    <property type="project" value="UniProtKB-SubCell"/>
</dbReference>
<dbReference type="PANTHER" id="PTHR43642:SF1">
    <property type="entry name" value="HYBRID SIGNAL TRANSDUCTION HISTIDINE KINASE G"/>
    <property type="match status" value="1"/>
</dbReference>
<dbReference type="Gene3D" id="1.10.510.10">
    <property type="entry name" value="Transferase(Phosphotransferase) domain 1"/>
    <property type="match status" value="1"/>
</dbReference>
<dbReference type="Proteomes" id="UP000179076">
    <property type="component" value="Unassembled WGS sequence"/>
</dbReference>
<dbReference type="Pfam" id="PF13191">
    <property type="entry name" value="AAA_16"/>
    <property type="match status" value="1"/>
</dbReference>
<dbReference type="InterPro" id="IPR003593">
    <property type="entry name" value="AAA+_ATPase"/>
</dbReference>